<protein>
    <recommendedName>
        <fullName evidence="2">C-type lectin domain-containing protein</fullName>
    </recommendedName>
</protein>
<feature type="region of interest" description="Disordered" evidence="1">
    <location>
        <begin position="196"/>
        <end position="260"/>
    </location>
</feature>
<dbReference type="InterPro" id="IPR001304">
    <property type="entry name" value="C-type_lectin-like"/>
</dbReference>
<sequence length="659" mass="75630">MLLSLLAILTKVDAGGQILPDEEKMTHMFTQNLSVHEVTNYEASARAEDSANVINMAASPPQFLLNITHTKVRVEPEIANTIIDEVVHGTNVYANSADVTEIAAPLSYQHDISSEATHLSDRMNHVETQRQIIRVPVDVNYQVSNQPANIKLQARPNMYVVSQPINMNYMENSAHAEVKLDKKSVIDRSVRMVEDEKSQSIKKILHKKSAKRPTQKPMHKGTTKRSGQKFAHKRTNKRPAQKPAHKKTKRPAQKPVHKRVVKKSKTVFHAANIKLDKSKNLKVKFKSKSRVKIHNRHRGRGHVKHSRGPAKNSAKGKVPLNIRIEEHTKIDILDGSKSHTHSVSQPINIGNPVRPVNVNVNIDIKPRSRPHMHPHREPMGPYIPHAIHNGMRHTAYRHIHLHRLNERPMYSRMRHIALRKYTSRRKSTRYTNRRRITLRPTTRKPTTAGLKYDVWLRFGGCDYMVKRDAKDFGNAEASCRKHGAHLVSIHSEAENNFIHKITSSGSSVTSFTQFVYIGLRKNANNEWRWIDGSPMNYNKWAAHQPDWPKEETCGQFHQDPAKLYDVQDYHWNSIRCIRPMKYYVCKKCKGSHHHQNNMAYHHHHHRCHCCCSCHVHCGDPCCKNKCNKAHKHKRKPAPATLTRPTKPPHQVAVFPGQAE</sequence>
<dbReference type="SMART" id="SM00034">
    <property type="entry name" value="CLECT"/>
    <property type="match status" value="1"/>
</dbReference>
<reference evidence="3" key="1">
    <citation type="submission" date="2023-07" db="EMBL/GenBank/DDBJ databases">
        <authorList>
            <consortium name="CYATHOMIX"/>
        </authorList>
    </citation>
    <scope>NUCLEOTIDE SEQUENCE</scope>
    <source>
        <strain evidence="3">N/A</strain>
    </source>
</reference>
<dbReference type="PANTHER" id="PTHR22803">
    <property type="entry name" value="MANNOSE, PHOSPHOLIPASE, LECTIN RECEPTOR RELATED"/>
    <property type="match status" value="1"/>
</dbReference>
<evidence type="ECO:0000259" key="2">
    <source>
        <dbReference type="PROSITE" id="PS50041"/>
    </source>
</evidence>
<dbReference type="PROSITE" id="PS50041">
    <property type="entry name" value="C_TYPE_LECTIN_2"/>
    <property type="match status" value="1"/>
</dbReference>
<dbReference type="Pfam" id="PF00059">
    <property type="entry name" value="Lectin_C"/>
    <property type="match status" value="1"/>
</dbReference>
<comment type="caution">
    <text evidence="3">The sequence shown here is derived from an EMBL/GenBank/DDBJ whole genome shotgun (WGS) entry which is preliminary data.</text>
</comment>
<feature type="region of interest" description="Disordered" evidence="1">
    <location>
        <begin position="287"/>
        <end position="315"/>
    </location>
</feature>
<feature type="domain" description="C-type lectin" evidence="2">
    <location>
        <begin position="458"/>
        <end position="582"/>
    </location>
</feature>
<dbReference type="CDD" id="cd00037">
    <property type="entry name" value="CLECT"/>
    <property type="match status" value="1"/>
</dbReference>
<dbReference type="SUPFAM" id="SSF56436">
    <property type="entry name" value="C-type lectin-like"/>
    <property type="match status" value="1"/>
</dbReference>
<accession>A0AA36H005</accession>
<proteinExistence type="predicted"/>
<dbReference type="AlphaFoldDB" id="A0AA36H005"/>
<name>A0AA36H005_CYLNA</name>
<dbReference type="EMBL" id="CATQJL010000305">
    <property type="protein sequence ID" value="CAJ0601479.1"/>
    <property type="molecule type" value="Genomic_DNA"/>
</dbReference>
<feature type="region of interest" description="Disordered" evidence="1">
    <location>
        <begin position="633"/>
        <end position="659"/>
    </location>
</feature>
<keyword evidence="4" id="KW-1185">Reference proteome</keyword>
<dbReference type="Proteomes" id="UP001176961">
    <property type="component" value="Unassembled WGS sequence"/>
</dbReference>
<dbReference type="InterPro" id="IPR016186">
    <property type="entry name" value="C-type_lectin-like/link_sf"/>
</dbReference>
<evidence type="ECO:0000313" key="4">
    <source>
        <dbReference type="Proteomes" id="UP001176961"/>
    </source>
</evidence>
<dbReference type="InterPro" id="IPR050111">
    <property type="entry name" value="C-type_lectin/snaclec_domain"/>
</dbReference>
<organism evidence="3 4">
    <name type="scientific">Cylicocyclus nassatus</name>
    <name type="common">Nematode worm</name>
    <dbReference type="NCBI Taxonomy" id="53992"/>
    <lineage>
        <taxon>Eukaryota</taxon>
        <taxon>Metazoa</taxon>
        <taxon>Ecdysozoa</taxon>
        <taxon>Nematoda</taxon>
        <taxon>Chromadorea</taxon>
        <taxon>Rhabditida</taxon>
        <taxon>Rhabditina</taxon>
        <taxon>Rhabditomorpha</taxon>
        <taxon>Strongyloidea</taxon>
        <taxon>Strongylidae</taxon>
        <taxon>Cylicocyclus</taxon>
    </lineage>
</organism>
<gene>
    <name evidence="3" type="ORF">CYNAS_LOCUS13462</name>
</gene>
<evidence type="ECO:0000256" key="1">
    <source>
        <dbReference type="SAM" id="MobiDB-lite"/>
    </source>
</evidence>
<evidence type="ECO:0000313" key="3">
    <source>
        <dbReference type="EMBL" id="CAJ0601479.1"/>
    </source>
</evidence>
<feature type="compositionally biased region" description="Basic residues" evidence="1">
    <location>
        <begin position="203"/>
        <end position="260"/>
    </location>
</feature>
<dbReference type="InterPro" id="IPR016187">
    <property type="entry name" value="CTDL_fold"/>
</dbReference>
<dbReference type="Gene3D" id="3.10.100.10">
    <property type="entry name" value="Mannose-Binding Protein A, subunit A"/>
    <property type="match status" value="1"/>
</dbReference>
<feature type="compositionally biased region" description="Basic residues" evidence="1">
    <location>
        <begin position="287"/>
        <end position="308"/>
    </location>
</feature>